<organism evidence="5 6">
    <name type="scientific">Amborella trichopoda</name>
    <dbReference type="NCBI Taxonomy" id="13333"/>
    <lineage>
        <taxon>Eukaryota</taxon>
        <taxon>Viridiplantae</taxon>
        <taxon>Streptophyta</taxon>
        <taxon>Embryophyta</taxon>
        <taxon>Tracheophyta</taxon>
        <taxon>Spermatophyta</taxon>
        <taxon>Magnoliopsida</taxon>
        <taxon>Amborellales</taxon>
        <taxon>Amborellaceae</taxon>
        <taxon>Amborella</taxon>
    </lineage>
</organism>
<dbReference type="AlphaFoldDB" id="W1P8E2"/>
<evidence type="ECO:0000256" key="4">
    <source>
        <dbReference type="SAM" id="MobiDB-lite"/>
    </source>
</evidence>
<evidence type="ECO:0000256" key="2">
    <source>
        <dbReference type="ARBA" id="ARBA00009937"/>
    </source>
</evidence>
<dbReference type="EMBL" id="KI394313">
    <property type="protein sequence ID" value="ERN03949.1"/>
    <property type="molecule type" value="Genomic_DNA"/>
</dbReference>
<evidence type="ECO:0000313" key="6">
    <source>
        <dbReference type="Proteomes" id="UP000017836"/>
    </source>
</evidence>
<dbReference type="HOGENOM" id="CLU_1752192_0_0_1"/>
<comment type="similarity">
    <text evidence="2">Belongs to the NPR1-interactor family.</text>
</comment>
<dbReference type="PANTHER" id="PTHR33669:SF4">
    <property type="entry name" value="NRR REPRESSOR HOMOLOG 2"/>
    <property type="match status" value="1"/>
</dbReference>
<accession>W1P8E2</accession>
<name>W1P8E2_AMBTC</name>
<sequence length="149" mass="16380">MEGQRKKRAASSWSSTSRSDGDGNGGERKKMAMTCPSSSTNKINNPNNPSDEEVEEFFAILRRIKKSNASLLQNNHRSTEKPLWNPSFEWEDFATENRGLEAPIKGFPAPRKSTVDSGRAEDGDNLRGGNQQIGTVGDLDLNAVPLTDN</sequence>
<dbReference type="Pfam" id="PF15699">
    <property type="entry name" value="NPR1_interact"/>
    <property type="match status" value="1"/>
</dbReference>
<feature type="region of interest" description="Disordered" evidence="4">
    <location>
        <begin position="101"/>
        <end position="149"/>
    </location>
</feature>
<feature type="compositionally biased region" description="Basic and acidic residues" evidence="4">
    <location>
        <begin position="19"/>
        <end position="30"/>
    </location>
</feature>
<comment type="subcellular location">
    <subcellularLocation>
        <location evidence="1">Nucleus</location>
    </subcellularLocation>
</comment>
<evidence type="ECO:0000256" key="3">
    <source>
        <dbReference type="ARBA" id="ARBA00023242"/>
    </source>
</evidence>
<dbReference type="Proteomes" id="UP000017836">
    <property type="component" value="Unassembled WGS sequence"/>
</dbReference>
<dbReference type="PANTHER" id="PTHR33669">
    <property type="entry name" value="PROTEIN NEGATIVE REGULATOR OF RESISTANCE"/>
    <property type="match status" value="1"/>
</dbReference>
<gene>
    <name evidence="5" type="ORF">AMTR_s00079p00056210</name>
</gene>
<dbReference type="GO" id="GO:0010112">
    <property type="term" value="P:regulation of systemic acquired resistance"/>
    <property type="evidence" value="ECO:0007669"/>
    <property type="project" value="InterPro"/>
</dbReference>
<evidence type="ECO:0000313" key="5">
    <source>
        <dbReference type="EMBL" id="ERN03949.1"/>
    </source>
</evidence>
<protein>
    <submittedName>
        <fullName evidence="5">Uncharacterized protein</fullName>
    </submittedName>
</protein>
<keyword evidence="6" id="KW-1185">Reference proteome</keyword>
<dbReference type="Gramene" id="ERN03949">
    <property type="protein sequence ID" value="ERN03949"/>
    <property type="gene ID" value="AMTR_s00079p00056210"/>
</dbReference>
<dbReference type="InterPro" id="IPR031425">
    <property type="entry name" value="NPR1/NH1-interacting"/>
</dbReference>
<dbReference type="GO" id="GO:0005634">
    <property type="term" value="C:nucleus"/>
    <property type="evidence" value="ECO:0007669"/>
    <property type="project" value="UniProtKB-SubCell"/>
</dbReference>
<evidence type="ECO:0000256" key="1">
    <source>
        <dbReference type="ARBA" id="ARBA00004123"/>
    </source>
</evidence>
<proteinExistence type="inferred from homology"/>
<feature type="compositionally biased region" description="Polar residues" evidence="4">
    <location>
        <begin position="35"/>
        <end position="49"/>
    </location>
</feature>
<keyword evidence="3" id="KW-0539">Nucleus</keyword>
<feature type="region of interest" description="Disordered" evidence="4">
    <location>
        <begin position="1"/>
        <end position="51"/>
    </location>
</feature>
<reference evidence="6" key="1">
    <citation type="journal article" date="2013" name="Science">
        <title>The Amborella genome and the evolution of flowering plants.</title>
        <authorList>
            <consortium name="Amborella Genome Project"/>
        </authorList>
    </citation>
    <scope>NUCLEOTIDE SEQUENCE [LARGE SCALE GENOMIC DNA]</scope>
</reference>
<dbReference type="eggNOG" id="ENOG502SWTX">
    <property type="taxonomic scope" value="Eukaryota"/>
</dbReference>